<proteinExistence type="predicted"/>
<dbReference type="SMART" id="SM01012">
    <property type="entry name" value="ANTAR"/>
    <property type="match status" value="1"/>
</dbReference>
<name>A0A969WDW5_9GAMM</name>
<dbReference type="GO" id="GO:0003723">
    <property type="term" value="F:RNA binding"/>
    <property type="evidence" value="ECO:0007669"/>
    <property type="project" value="InterPro"/>
</dbReference>
<protein>
    <submittedName>
        <fullName evidence="2">ANTAR domain-containing protein</fullName>
    </submittedName>
</protein>
<dbReference type="SUPFAM" id="SSF52172">
    <property type="entry name" value="CheY-like"/>
    <property type="match status" value="1"/>
</dbReference>
<evidence type="ECO:0000313" key="2">
    <source>
        <dbReference type="EMBL" id="NKF24280.1"/>
    </source>
</evidence>
<comment type="caution">
    <text evidence="2">The sequence shown here is derived from an EMBL/GenBank/DDBJ whole genome shotgun (WGS) entry which is preliminary data.</text>
</comment>
<keyword evidence="3" id="KW-1185">Reference proteome</keyword>
<dbReference type="PROSITE" id="PS50921">
    <property type="entry name" value="ANTAR"/>
    <property type="match status" value="1"/>
</dbReference>
<organism evidence="2 3">
    <name type="scientific">Solimonas marina</name>
    <dbReference type="NCBI Taxonomy" id="2714601"/>
    <lineage>
        <taxon>Bacteria</taxon>
        <taxon>Pseudomonadati</taxon>
        <taxon>Pseudomonadota</taxon>
        <taxon>Gammaproteobacteria</taxon>
        <taxon>Nevskiales</taxon>
        <taxon>Nevskiaceae</taxon>
        <taxon>Solimonas</taxon>
    </lineage>
</organism>
<dbReference type="Gene3D" id="1.10.10.10">
    <property type="entry name" value="Winged helix-like DNA-binding domain superfamily/Winged helix DNA-binding domain"/>
    <property type="match status" value="1"/>
</dbReference>
<dbReference type="InterPro" id="IPR036388">
    <property type="entry name" value="WH-like_DNA-bd_sf"/>
</dbReference>
<dbReference type="Pfam" id="PF08376">
    <property type="entry name" value="NIT"/>
    <property type="match status" value="1"/>
</dbReference>
<dbReference type="Proteomes" id="UP000653472">
    <property type="component" value="Unassembled WGS sequence"/>
</dbReference>
<accession>A0A969WDW5</accession>
<reference evidence="2" key="1">
    <citation type="submission" date="2020-03" db="EMBL/GenBank/DDBJ databases">
        <title>Solimonas marina sp. nov., isolated from deep seawater of the Pacific Ocean.</title>
        <authorList>
            <person name="Liu X."/>
            <person name="Lai Q."/>
            <person name="Sun F."/>
            <person name="Gai Y."/>
            <person name="Li G."/>
            <person name="Shao Z."/>
        </authorList>
    </citation>
    <scope>NUCLEOTIDE SEQUENCE</scope>
    <source>
        <strain evidence="2">C16B3</strain>
    </source>
</reference>
<evidence type="ECO:0000313" key="3">
    <source>
        <dbReference type="Proteomes" id="UP000653472"/>
    </source>
</evidence>
<dbReference type="InterPro" id="IPR011006">
    <property type="entry name" value="CheY-like_superfamily"/>
</dbReference>
<evidence type="ECO:0000259" key="1">
    <source>
        <dbReference type="PROSITE" id="PS50921"/>
    </source>
</evidence>
<dbReference type="EMBL" id="JAAVXB010000013">
    <property type="protein sequence ID" value="NKF24280.1"/>
    <property type="molecule type" value="Genomic_DNA"/>
</dbReference>
<sequence>MSHNPVSTRPAEQFLLAAKRAEIQALKSLAANCEVVALTGELIHSLQRERGISNVFLASGGTRFAGQRLVQASNSQASAAALIARFDVHALEDSRGIAGMRLLNGIAFVLQGLDELDGLRQRIALLQVSPLDTMHAISRLIAGLLAIIFSAADISNNPAVTALLVALFNLLQGKEYAGQERGLGSMGFAAGHFDETLCERLLHLQQGQTRSFVEFQKFADAEMQQDWLRLENSAQFAELSKLRGVIARLADGAPVTPEISEVWYELTTWRIDRMHDLEQALTDALLATSRQQLETAKASQQIYQTHVSTLSGSVADDRSSSLFDPLPIPGDDETQTAPTVTPELARSVHELVRAQADHIRQLSEELASSRRALADRKCIERAKGILMKSLGISEEQAHARLQRQAMTRNMRLVDLANAVIETHEATRGALP</sequence>
<feature type="domain" description="ANTAR" evidence="1">
    <location>
        <begin position="359"/>
        <end position="420"/>
    </location>
</feature>
<dbReference type="Pfam" id="PF03861">
    <property type="entry name" value="ANTAR"/>
    <property type="match status" value="1"/>
</dbReference>
<dbReference type="InterPro" id="IPR005561">
    <property type="entry name" value="ANTAR"/>
</dbReference>
<dbReference type="InterPro" id="IPR013587">
    <property type="entry name" value="Nitrate/nitrite_sensing"/>
</dbReference>
<gene>
    <name evidence="2" type="ORF">G7Y82_18360</name>
</gene>
<dbReference type="AlphaFoldDB" id="A0A969WDW5"/>
<dbReference type="RefSeq" id="WP_168149605.1">
    <property type="nucleotide sequence ID" value="NZ_JAAVXB010000013.1"/>
</dbReference>